<protein>
    <submittedName>
        <fullName evidence="1">AAA family ATPase</fullName>
    </submittedName>
</protein>
<dbReference type="AlphaFoldDB" id="A0A8J6M6N6"/>
<organism evidence="1 2">
    <name type="scientific">Flintibacter hominis</name>
    <dbReference type="NCBI Taxonomy" id="2763048"/>
    <lineage>
        <taxon>Bacteria</taxon>
        <taxon>Bacillati</taxon>
        <taxon>Bacillota</taxon>
        <taxon>Clostridia</taxon>
        <taxon>Eubacteriales</taxon>
        <taxon>Flintibacter</taxon>
    </lineage>
</organism>
<name>A0A8J6M6N6_9FIRM</name>
<evidence type="ECO:0000313" key="2">
    <source>
        <dbReference type="Proteomes" id="UP000628736"/>
    </source>
</evidence>
<dbReference type="EMBL" id="JACOPO010000002">
    <property type="protein sequence ID" value="MBC5722018.1"/>
    <property type="molecule type" value="Genomic_DNA"/>
</dbReference>
<accession>A0A8J6M6N6</accession>
<dbReference type="InterPro" id="IPR027417">
    <property type="entry name" value="P-loop_NTPase"/>
</dbReference>
<comment type="caution">
    <text evidence="1">The sequence shown here is derived from an EMBL/GenBank/DDBJ whole genome shotgun (WGS) entry which is preliminary data.</text>
</comment>
<gene>
    <name evidence="1" type="ORF">H8S11_04205</name>
</gene>
<dbReference type="SUPFAM" id="SSF52540">
    <property type="entry name" value="P-loop containing nucleoside triphosphate hydrolases"/>
    <property type="match status" value="1"/>
</dbReference>
<keyword evidence="2" id="KW-1185">Reference proteome</keyword>
<dbReference type="RefSeq" id="WP_186852293.1">
    <property type="nucleotide sequence ID" value="NZ_JACOPO010000002.1"/>
</dbReference>
<dbReference type="Gene3D" id="3.40.50.300">
    <property type="entry name" value="P-loop containing nucleotide triphosphate hydrolases"/>
    <property type="match status" value="1"/>
</dbReference>
<dbReference type="Proteomes" id="UP000628736">
    <property type="component" value="Unassembled WGS sequence"/>
</dbReference>
<evidence type="ECO:0000313" key="1">
    <source>
        <dbReference type="EMBL" id="MBC5722018.1"/>
    </source>
</evidence>
<sequence length="172" mass="19971">MVLLIAGSTHTGKTLLAQRVLEERGWPYLSLDHLKMGLIRSGLTSLTPDSPDKELTALLWPVAREMIKTAIENGQNLVVEGCYIPCDFTKDFVPYYLDQLRAIWLIFSRRYIWERFDQILACGGAIERRLDPSLDREALERENEENLRACQQYGHPYVLIDREYEIDLEKIL</sequence>
<proteinExistence type="predicted"/>
<reference evidence="1" key="1">
    <citation type="submission" date="2020-08" db="EMBL/GenBank/DDBJ databases">
        <title>Genome public.</title>
        <authorList>
            <person name="Liu C."/>
            <person name="Sun Q."/>
        </authorList>
    </citation>
    <scope>NUCLEOTIDE SEQUENCE</scope>
    <source>
        <strain evidence="1">NSJ-23</strain>
    </source>
</reference>